<accession>A0A4Z1J6M0</accession>
<sequence>MGAKICLRQQTSEEVDAAETLFETRRSVGERRDSFVTAEKQRQKQQEQQQQQMQDNVDTPRLQAAIE</sequence>
<name>A0A4Z1J6M0_9HELO</name>
<dbReference type="AlphaFoldDB" id="A0A4Z1J6M0"/>
<comment type="caution">
    <text evidence="2">The sequence shown here is derived from an EMBL/GenBank/DDBJ whole genome shotgun (WGS) entry which is preliminary data.</text>
</comment>
<evidence type="ECO:0000313" key="2">
    <source>
        <dbReference type="EMBL" id="TGO69375.1"/>
    </source>
</evidence>
<evidence type="ECO:0000313" key="3">
    <source>
        <dbReference type="Proteomes" id="UP000297229"/>
    </source>
</evidence>
<proteinExistence type="predicted"/>
<reference evidence="2 3" key="1">
    <citation type="submission" date="2017-12" db="EMBL/GenBank/DDBJ databases">
        <title>Comparative genomics of Botrytis spp.</title>
        <authorList>
            <person name="Valero-Jimenez C.A."/>
            <person name="Tapia P."/>
            <person name="Veloso J."/>
            <person name="Silva-Moreno E."/>
            <person name="Staats M."/>
            <person name="Valdes J.H."/>
            <person name="Van Kan J.A.L."/>
        </authorList>
    </citation>
    <scope>NUCLEOTIDE SEQUENCE [LARGE SCALE GENOMIC DNA]</scope>
    <source>
        <strain evidence="2 3">Be9601</strain>
    </source>
</reference>
<feature type="region of interest" description="Disordered" evidence="1">
    <location>
        <begin position="26"/>
        <end position="67"/>
    </location>
</feature>
<organism evidence="2 3">
    <name type="scientific">Botrytis elliptica</name>
    <dbReference type="NCBI Taxonomy" id="278938"/>
    <lineage>
        <taxon>Eukaryota</taxon>
        <taxon>Fungi</taxon>
        <taxon>Dikarya</taxon>
        <taxon>Ascomycota</taxon>
        <taxon>Pezizomycotina</taxon>
        <taxon>Leotiomycetes</taxon>
        <taxon>Helotiales</taxon>
        <taxon>Sclerotiniaceae</taxon>
        <taxon>Botrytis</taxon>
    </lineage>
</organism>
<dbReference type="Proteomes" id="UP000297229">
    <property type="component" value="Unassembled WGS sequence"/>
</dbReference>
<keyword evidence="3" id="KW-1185">Reference proteome</keyword>
<feature type="compositionally biased region" description="Basic and acidic residues" evidence="1">
    <location>
        <begin position="26"/>
        <end position="45"/>
    </location>
</feature>
<evidence type="ECO:0000256" key="1">
    <source>
        <dbReference type="SAM" id="MobiDB-lite"/>
    </source>
</evidence>
<gene>
    <name evidence="2" type="ORF">BELL_0777g00030</name>
</gene>
<protein>
    <submittedName>
        <fullName evidence="2">Uncharacterized protein</fullName>
    </submittedName>
</protein>
<dbReference type="EMBL" id="PQXM01000775">
    <property type="protein sequence ID" value="TGO69375.1"/>
    <property type="molecule type" value="Genomic_DNA"/>
</dbReference>